<dbReference type="GO" id="GO:0003723">
    <property type="term" value="F:RNA binding"/>
    <property type="evidence" value="ECO:0007669"/>
    <property type="project" value="InterPro"/>
</dbReference>
<feature type="repeat" description="PPR" evidence="4">
    <location>
        <begin position="255"/>
        <end position="289"/>
    </location>
</feature>
<dbReference type="Gene3D" id="3.40.50.1110">
    <property type="entry name" value="SGNH hydrolase"/>
    <property type="match status" value="1"/>
</dbReference>
<name>A0A445C1H2_ARAHY</name>
<sequence>MNNVYKLHANLIKTGNHSNPVSLRSFVLHCARSPLPEAPRYAATLLLSHPTITVPGDPFLFNTLIKTTPSSFSISLFSFMHRTPHHPFDHFTFPLVLTALKSHLDPHHLHSLIIKLGFYSSLYVHNALIGAYGFRGSIQFAVKVFDEMPHRDLVSWSSMISCLARNGMPAEALGVFRQMQVQECGLKLDEVVMLSVVSAVSSLGALELGIWVHGFILRSGIDVGVLLGTALVDMYSRCGSIDRAVKVFDDMPHRNVVTWTTLISGFAVHGRSREALEAFHRMRESGLKPDRIAFTGALVACSHGGLVEEGWQVYESMRSEYQMEPMLEHYGCMVDLLGRAGLLDEAFKFVEEMPIQPNSVIWRTLLGACVNHNYLALAEKAKERITELEPHHDGDYVLLSNAYGGVGKWVEKAGLRNLMRENRIAKEPGCSWLHVDQTVHEFVSGDNSHPQWEEISKFLDSVIDTVKVGGYTQNTSNVLHDIQEEEKEHSLGYHSEKLAVAYLLLYHRDRRIIRVIKNLRICYDCHSFMKHVSGTEIGSIISIRDHVLVGIFVFKASRTKRANKMVHRSLMVWIAFWTLLLISVSVNNVSTATLSPMPPFSAMFVFGDSLVDNGNNNYLASFAKANYVPYGIDTSWGPTGRFSNGKMLVDLLGELFGHPYLPSFAAAQIQGRNITWGVNYASAAAGILDETGRNLGARITFNQQVQNFQTTVTQLKTTMDDMNLSQYLAKSLAIVNHGSNDYINNYLLSGLYSSSFLYDPKTYADILIQQYKTQIQRLHDLGLRKFLLAGVGPLGCIPNQISKGLFPSGMCVDDVNAMVGIFNDRLRSLVDELNTQYNGSSIFVYGNTYAALTQIIQDPIAYGFVVTGRACCGVKSVCLSCYVSDYCILCPNRKMYMQENFFKDQIKSIHETRIAKEDDFERMQQEEREKVMQSSTAPLNAEDRRLRRMNI</sequence>
<dbReference type="InterPro" id="IPR036514">
    <property type="entry name" value="SGNH_hydro_sf"/>
</dbReference>
<dbReference type="Pfam" id="PF00657">
    <property type="entry name" value="Lipase_GDSL"/>
    <property type="match status" value="1"/>
</dbReference>
<dbReference type="EMBL" id="SDMP01000008">
    <property type="protein sequence ID" value="RYR44760.1"/>
    <property type="molecule type" value="Genomic_DNA"/>
</dbReference>
<dbReference type="Proteomes" id="UP000289738">
    <property type="component" value="Chromosome A08"/>
</dbReference>
<dbReference type="InterPro" id="IPR001087">
    <property type="entry name" value="GDSL"/>
</dbReference>
<reference evidence="7 8" key="1">
    <citation type="submission" date="2019-01" db="EMBL/GenBank/DDBJ databases">
        <title>Sequencing of cultivated peanut Arachis hypogaea provides insights into genome evolution and oil improvement.</title>
        <authorList>
            <person name="Chen X."/>
        </authorList>
    </citation>
    <scope>NUCLEOTIDE SEQUENCE [LARGE SCALE GENOMIC DNA]</scope>
    <source>
        <strain evidence="8">cv. Fuhuasheng</strain>
        <tissue evidence="7">Leaves</tissue>
    </source>
</reference>
<accession>A0A445C1H2</accession>
<comment type="caution">
    <text evidence="7">The sequence shown here is derived from an EMBL/GenBank/DDBJ whole genome shotgun (WGS) entry which is preliminary data.</text>
</comment>
<evidence type="ECO:0000256" key="4">
    <source>
        <dbReference type="PROSITE-ProRule" id="PRU00708"/>
    </source>
</evidence>
<dbReference type="GO" id="GO:0008270">
    <property type="term" value="F:zinc ion binding"/>
    <property type="evidence" value="ECO:0007669"/>
    <property type="project" value="InterPro"/>
</dbReference>
<dbReference type="Pfam" id="PF14432">
    <property type="entry name" value="DYW_deaminase"/>
    <property type="match status" value="1"/>
</dbReference>
<dbReference type="NCBIfam" id="TIGR00756">
    <property type="entry name" value="PPR"/>
    <property type="match status" value="3"/>
</dbReference>
<dbReference type="FunFam" id="1.25.40.10:FF:000366">
    <property type="entry name" value="Pentatricopeptide (PPR) repeat-containing protein"/>
    <property type="match status" value="1"/>
</dbReference>
<evidence type="ECO:0000259" key="6">
    <source>
        <dbReference type="Pfam" id="PF14432"/>
    </source>
</evidence>
<dbReference type="InterPro" id="IPR002885">
    <property type="entry name" value="PPR_rpt"/>
</dbReference>
<dbReference type="GO" id="GO:0009451">
    <property type="term" value="P:RNA modification"/>
    <property type="evidence" value="ECO:0007669"/>
    <property type="project" value="InterPro"/>
</dbReference>
<evidence type="ECO:0000256" key="5">
    <source>
        <dbReference type="SAM" id="MobiDB-lite"/>
    </source>
</evidence>
<dbReference type="InterPro" id="IPR032867">
    <property type="entry name" value="DYW_dom"/>
</dbReference>
<keyword evidence="8" id="KW-1185">Reference proteome</keyword>
<dbReference type="Gene3D" id="1.25.40.10">
    <property type="entry name" value="Tetratricopeptide repeat domain"/>
    <property type="match status" value="2"/>
</dbReference>
<dbReference type="GO" id="GO:0016788">
    <property type="term" value="F:hydrolase activity, acting on ester bonds"/>
    <property type="evidence" value="ECO:0007669"/>
    <property type="project" value="InterPro"/>
</dbReference>
<dbReference type="FunFam" id="1.25.40.10:FF:000285">
    <property type="entry name" value="Pentatricopeptide repeat-containing protein, chloroplastic"/>
    <property type="match status" value="1"/>
</dbReference>
<proteinExistence type="inferred from homology"/>
<evidence type="ECO:0000256" key="3">
    <source>
        <dbReference type="ARBA" id="ARBA00022737"/>
    </source>
</evidence>
<dbReference type="InterPro" id="IPR035669">
    <property type="entry name" value="SGNH_plant_lipase-like"/>
</dbReference>
<feature type="domain" description="DYW" evidence="6">
    <location>
        <begin position="470"/>
        <end position="546"/>
    </location>
</feature>
<comment type="similarity">
    <text evidence="2">Belongs to the 'GDSL' lipolytic enzyme family.</text>
</comment>
<organism evidence="7 8">
    <name type="scientific">Arachis hypogaea</name>
    <name type="common">Peanut</name>
    <dbReference type="NCBI Taxonomy" id="3818"/>
    <lineage>
        <taxon>Eukaryota</taxon>
        <taxon>Viridiplantae</taxon>
        <taxon>Streptophyta</taxon>
        <taxon>Embryophyta</taxon>
        <taxon>Tracheophyta</taxon>
        <taxon>Spermatophyta</taxon>
        <taxon>Magnoliopsida</taxon>
        <taxon>eudicotyledons</taxon>
        <taxon>Gunneridae</taxon>
        <taxon>Pentapetalae</taxon>
        <taxon>rosids</taxon>
        <taxon>fabids</taxon>
        <taxon>Fabales</taxon>
        <taxon>Fabaceae</taxon>
        <taxon>Papilionoideae</taxon>
        <taxon>50 kb inversion clade</taxon>
        <taxon>dalbergioids sensu lato</taxon>
        <taxon>Dalbergieae</taxon>
        <taxon>Pterocarpus clade</taxon>
        <taxon>Arachis</taxon>
    </lineage>
</organism>
<dbReference type="InterPro" id="IPR046960">
    <property type="entry name" value="PPR_At4g14850-like_plant"/>
</dbReference>
<dbReference type="AlphaFoldDB" id="A0A445C1H2"/>
<comment type="similarity">
    <text evidence="1">Belongs to the PPR family. PCMP-H subfamily.</text>
</comment>
<feature type="repeat" description="PPR" evidence="4">
    <location>
        <begin position="152"/>
        <end position="186"/>
    </location>
</feature>
<dbReference type="PANTHER" id="PTHR47926">
    <property type="entry name" value="PENTATRICOPEPTIDE REPEAT-CONTAINING PROTEIN"/>
    <property type="match status" value="1"/>
</dbReference>
<dbReference type="Pfam" id="PF13041">
    <property type="entry name" value="PPR_2"/>
    <property type="match status" value="1"/>
</dbReference>
<dbReference type="Pfam" id="PF01535">
    <property type="entry name" value="PPR"/>
    <property type="match status" value="3"/>
</dbReference>
<evidence type="ECO:0000313" key="8">
    <source>
        <dbReference type="Proteomes" id="UP000289738"/>
    </source>
</evidence>
<keyword evidence="3" id="KW-0677">Repeat</keyword>
<dbReference type="InterPro" id="IPR011990">
    <property type="entry name" value="TPR-like_helical_dom_sf"/>
</dbReference>
<evidence type="ECO:0000256" key="2">
    <source>
        <dbReference type="ARBA" id="ARBA00008668"/>
    </source>
</evidence>
<protein>
    <recommendedName>
        <fullName evidence="6">DYW domain-containing protein</fullName>
    </recommendedName>
</protein>
<dbReference type="PROSITE" id="PS51375">
    <property type="entry name" value="PPR"/>
    <property type="match status" value="2"/>
</dbReference>
<gene>
    <name evidence="7" type="ORF">Ahy_A08g041041</name>
</gene>
<feature type="region of interest" description="Disordered" evidence="5">
    <location>
        <begin position="926"/>
        <end position="951"/>
    </location>
</feature>
<dbReference type="InterPro" id="IPR046848">
    <property type="entry name" value="E_motif"/>
</dbReference>
<dbReference type="PANTHER" id="PTHR47926:SF507">
    <property type="entry name" value="DYW DOMAIN-CONTAINING PROTEIN"/>
    <property type="match status" value="1"/>
</dbReference>
<evidence type="ECO:0000256" key="1">
    <source>
        <dbReference type="ARBA" id="ARBA00006643"/>
    </source>
</evidence>
<dbReference type="Pfam" id="PF20431">
    <property type="entry name" value="E_motif"/>
    <property type="match status" value="1"/>
</dbReference>
<dbReference type="CDD" id="cd01837">
    <property type="entry name" value="SGNH_plant_lipase_like"/>
    <property type="match status" value="1"/>
</dbReference>
<dbReference type="FunFam" id="1.25.40.10:FF:000031">
    <property type="entry name" value="Pentatricopeptide repeat-containing protein mitochondrial"/>
    <property type="match status" value="1"/>
</dbReference>
<evidence type="ECO:0000313" key="7">
    <source>
        <dbReference type="EMBL" id="RYR44760.1"/>
    </source>
</evidence>